<reference evidence="2 3" key="1">
    <citation type="submission" date="2019-05" db="EMBL/GenBank/DDBJ databases">
        <title>Another draft genome of Portunus trituberculatus and its Hox gene families provides insights of decapod evolution.</title>
        <authorList>
            <person name="Jeong J.-H."/>
            <person name="Song I."/>
            <person name="Kim S."/>
            <person name="Choi T."/>
            <person name="Kim D."/>
            <person name="Ryu S."/>
            <person name="Kim W."/>
        </authorList>
    </citation>
    <scope>NUCLEOTIDE SEQUENCE [LARGE SCALE GENOMIC DNA]</scope>
    <source>
        <tissue evidence="2">Muscle</tissue>
    </source>
</reference>
<dbReference type="Proteomes" id="UP000324222">
    <property type="component" value="Unassembled WGS sequence"/>
</dbReference>
<name>A0A5B7IRA6_PORTR</name>
<accession>A0A5B7IRA6</accession>
<evidence type="ECO:0000256" key="1">
    <source>
        <dbReference type="SAM" id="MobiDB-lite"/>
    </source>
</evidence>
<evidence type="ECO:0000313" key="2">
    <source>
        <dbReference type="EMBL" id="MPC84953.1"/>
    </source>
</evidence>
<feature type="region of interest" description="Disordered" evidence="1">
    <location>
        <begin position="61"/>
        <end position="90"/>
    </location>
</feature>
<proteinExistence type="predicted"/>
<feature type="compositionally biased region" description="Polar residues" evidence="1">
    <location>
        <begin position="61"/>
        <end position="70"/>
    </location>
</feature>
<sequence length="90" mass="9937">MSKTRVVACLVVVVVVTWYTLSFQHLHLGAHLQPPFAAAATTTTTTKHMSSYEVLEAHLQTSTHRPTWISTPDAKKSYPTQDSTPKSQVS</sequence>
<comment type="caution">
    <text evidence="2">The sequence shown here is derived from an EMBL/GenBank/DDBJ whole genome shotgun (WGS) entry which is preliminary data.</text>
</comment>
<protein>
    <submittedName>
        <fullName evidence="2">Uncharacterized protein</fullName>
    </submittedName>
</protein>
<dbReference type="AlphaFoldDB" id="A0A5B7IRA6"/>
<evidence type="ECO:0000313" key="3">
    <source>
        <dbReference type="Proteomes" id="UP000324222"/>
    </source>
</evidence>
<organism evidence="2 3">
    <name type="scientific">Portunus trituberculatus</name>
    <name type="common">Swimming crab</name>
    <name type="synonym">Neptunus trituberculatus</name>
    <dbReference type="NCBI Taxonomy" id="210409"/>
    <lineage>
        <taxon>Eukaryota</taxon>
        <taxon>Metazoa</taxon>
        <taxon>Ecdysozoa</taxon>
        <taxon>Arthropoda</taxon>
        <taxon>Crustacea</taxon>
        <taxon>Multicrustacea</taxon>
        <taxon>Malacostraca</taxon>
        <taxon>Eumalacostraca</taxon>
        <taxon>Eucarida</taxon>
        <taxon>Decapoda</taxon>
        <taxon>Pleocyemata</taxon>
        <taxon>Brachyura</taxon>
        <taxon>Eubrachyura</taxon>
        <taxon>Portunoidea</taxon>
        <taxon>Portunidae</taxon>
        <taxon>Portuninae</taxon>
        <taxon>Portunus</taxon>
    </lineage>
</organism>
<feature type="compositionally biased region" description="Polar residues" evidence="1">
    <location>
        <begin position="78"/>
        <end position="90"/>
    </location>
</feature>
<gene>
    <name evidence="2" type="ORF">E2C01_079708</name>
</gene>
<dbReference type="EMBL" id="VSRR010066914">
    <property type="protein sequence ID" value="MPC84953.1"/>
    <property type="molecule type" value="Genomic_DNA"/>
</dbReference>
<dbReference type="OrthoDB" id="2019940at2759"/>
<keyword evidence="3" id="KW-1185">Reference proteome</keyword>